<evidence type="ECO:0000256" key="1">
    <source>
        <dbReference type="SAM" id="MobiDB-lite"/>
    </source>
</evidence>
<sequence length="70" mass="7748">MSLRSELRSAYACGRIDDLLEREAPSVAETDRPMGGLELLKRAARAAQARSNVVPFDPRAPRRQTPQARA</sequence>
<protein>
    <submittedName>
        <fullName evidence="2">Uncharacterized protein</fullName>
    </submittedName>
</protein>
<reference evidence="3" key="1">
    <citation type="journal article" date="2019" name="Int. J. Syst. Evol. Microbiol.">
        <title>The Global Catalogue of Microorganisms (GCM) 10K type strain sequencing project: providing services to taxonomists for standard genome sequencing and annotation.</title>
        <authorList>
            <consortium name="The Broad Institute Genomics Platform"/>
            <consortium name="The Broad Institute Genome Sequencing Center for Infectious Disease"/>
            <person name="Wu L."/>
            <person name="Ma J."/>
        </authorList>
    </citation>
    <scope>NUCLEOTIDE SEQUENCE [LARGE SCALE GENOMIC DNA]</scope>
    <source>
        <strain evidence="3">KCTC 23707</strain>
    </source>
</reference>
<proteinExistence type="predicted"/>
<evidence type="ECO:0000313" key="2">
    <source>
        <dbReference type="EMBL" id="MFD1704275.1"/>
    </source>
</evidence>
<dbReference type="RefSeq" id="WP_378800342.1">
    <property type="nucleotide sequence ID" value="NZ_JBHUER010000010.1"/>
</dbReference>
<dbReference type="EMBL" id="JBHUER010000010">
    <property type="protein sequence ID" value="MFD1704275.1"/>
    <property type="molecule type" value="Genomic_DNA"/>
</dbReference>
<dbReference type="Proteomes" id="UP001597308">
    <property type="component" value="Unassembled WGS sequence"/>
</dbReference>
<accession>A0ABW4KDS7</accession>
<gene>
    <name evidence="2" type="ORF">ACFSCV_14810</name>
</gene>
<comment type="caution">
    <text evidence="2">The sequence shown here is derived from an EMBL/GenBank/DDBJ whole genome shotgun (WGS) entry which is preliminary data.</text>
</comment>
<keyword evidence="3" id="KW-1185">Reference proteome</keyword>
<evidence type="ECO:0000313" key="3">
    <source>
        <dbReference type="Proteomes" id="UP001597308"/>
    </source>
</evidence>
<feature type="region of interest" description="Disordered" evidence="1">
    <location>
        <begin position="48"/>
        <end position="70"/>
    </location>
</feature>
<name>A0ABW4KDS7_9HYPH</name>
<organism evidence="2 3">
    <name type="scientific">Methylopila henanensis</name>
    <dbReference type="NCBI Taxonomy" id="873516"/>
    <lineage>
        <taxon>Bacteria</taxon>
        <taxon>Pseudomonadati</taxon>
        <taxon>Pseudomonadota</taxon>
        <taxon>Alphaproteobacteria</taxon>
        <taxon>Hyphomicrobiales</taxon>
        <taxon>Methylopilaceae</taxon>
        <taxon>Methylopila</taxon>
    </lineage>
</organism>